<dbReference type="VEuPathDB" id="TriTrypDB:Tb927.1.05"/>
<feature type="chain" id="PRO_5012045960" evidence="10">
    <location>
        <begin position="21"/>
        <end position="340"/>
    </location>
</feature>
<keyword evidence="5 10" id="KW-0732">Signal</keyword>
<protein>
    <submittedName>
        <fullName evidence="12">Variant surface glycoprotein 1125.1462</fullName>
    </submittedName>
</protein>
<feature type="signal peptide" evidence="10">
    <location>
        <begin position="1"/>
        <end position="20"/>
    </location>
</feature>
<keyword evidence="4" id="KW-0336">GPI-anchor</keyword>
<dbReference type="GO" id="GO:0098552">
    <property type="term" value="C:side of membrane"/>
    <property type="evidence" value="ECO:0007669"/>
    <property type="project" value="UniProtKB-KW"/>
</dbReference>
<name>A0A1J0R769_9TRYP</name>
<evidence type="ECO:0000313" key="12">
    <source>
        <dbReference type="EMBL" id="APD73664.1"/>
    </source>
</evidence>
<keyword evidence="7" id="KW-0325">Glycoprotein</keyword>
<accession>A0A1J0R769</accession>
<keyword evidence="8" id="KW-0449">Lipoprotein</keyword>
<dbReference type="InterPro" id="IPR025932">
    <property type="entry name" value="Trypano_VSG_B_N_dom"/>
</dbReference>
<evidence type="ECO:0000256" key="5">
    <source>
        <dbReference type="ARBA" id="ARBA00022729"/>
    </source>
</evidence>
<comment type="function">
    <text evidence="1">VSG forms a coat on the surface of the parasite. The trypanosome evades the immune response of the host by expressing a series of antigenically distinct VSGs from an estimated 1000 VSG genes.</text>
</comment>
<feature type="domain" description="Trypanosome variant surface glycoprotein B-type N-terminal" evidence="11">
    <location>
        <begin position="10"/>
        <end position="338"/>
    </location>
</feature>
<evidence type="ECO:0000256" key="9">
    <source>
        <dbReference type="SAM" id="MobiDB-lite"/>
    </source>
</evidence>
<evidence type="ECO:0000256" key="8">
    <source>
        <dbReference type="ARBA" id="ARBA00023288"/>
    </source>
</evidence>
<evidence type="ECO:0000256" key="2">
    <source>
        <dbReference type="ARBA" id="ARBA00004609"/>
    </source>
</evidence>
<evidence type="ECO:0000256" key="3">
    <source>
        <dbReference type="ARBA" id="ARBA00022475"/>
    </source>
</evidence>
<dbReference type="AlphaFoldDB" id="A0A1J0R769"/>
<dbReference type="EMBL" id="KX699708">
    <property type="protein sequence ID" value="APD73664.1"/>
    <property type="molecule type" value="Genomic_DNA"/>
</dbReference>
<proteinExistence type="predicted"/>
<evidence type="ECO:0000256" key="6">
    <source>
        <dbReference type="ARBA" id="ARBA00023136"/>
    </source>
</evidence>
<dbReference type="Pfam" id="PF13206">
    <property type="entry name" value="VSG_B"/>
    <property type="match status" value="1"/>
</dbReference>
<keyword evidence="3" id="KW-1003">Cell membrane</keyword>
<sequence length="340" mass="36109">MMIIAVPLILLIILCQKAAPHSLAGDNAVPFAVLCSMINLATTKPPNLDVGNDMSTLLETIAAINMTISGDDFAKEVDVNKPWEGQDQDFRDRHPGWHRYYPLYVQAKKKANGPEADNFEQWKQRKGDTALQKQIKALAEKALEIKTSTDADVSALNPEKTTAKLNKALYGTEARTDDAFKFGTASEASFAKLCSQTGSSGSRPPGYSLIRDAFCLCAHSGGSEGAAGKACCGECTKTAGDAPLTVNTAVEDHWKPLQQACTKLAPQPELPTAAVAAAATTLSAQLTHKTRTQNNHDNVLRKTEGSSSGGCTGNNDSGGNTGKCIVYKHGLQTTGTNSLP</sequence>
<evidence type="ECO:0000256" key="1">
    <source>
        <dbReference type="ARBA" id="ARBA00002523"/>
    </source>
</evidence>
<dbReference type="GO" id="GO:0005886">
    <property type="term" value="C:plasma membrane"/>
    <property type="evidence" value="ECO:0007669"/>
    <property type="project" value="UniProtKB-SubCell"/>
</dbReference>
<reference evidence="12" key="1">
    <citation type="submission" date="2016-08" db="EMBL/GenBank/DDBJ databases">
        <title>VSG repertoire of Trypanosoma brucei EATRO 1125.</title>
        <authorList>
            <person name="Cross G.A."/>
        </authorList>
    </citation>
    <scope>NUCLEOTIDE SEQUENCE</scope>
    <source>
        <strain evidence="12">EATRO 1125</strain>
    </source>
</reference>
<dbReference type="VEuPathDB" id="TriTrypDB:Tb427_000496800"/>
<organism evidence="12">
    <name type="scientific">Trypanosoma brucei</name>
    <dbReference type="NCBI Taxonomy" id="5691"/>
    <lineage>
        <taxon>Eukaryota</taxon>
        <taxon>Discoba</taxon>
        <taxon>Euglenozoa</taxon>
        <taxon>Kinetoplastea</taxon>
        <taxon>Metakinetoplastina</taxon>
        <taxon>Trypanosomatida</taxon>
        <taxon>Trypanosomatidae</taxon>
        <taxon>Trypanosoma</taxon>
    </lineage>
</organism>
<keyword evidence="6" id="KW-0472">Membrane</keyword>
<evidence type="ECO:0000256" key="10">
    <source>
        <dbReference type="SAM" id="SignalP"/>
    </source>
</evidence>
<evidence type="ECO:0000256" key="7">
    <source>
        <dbReference type="ARBA" id="ARBA00023180"/>
    </source>
</evidence>
<feature type="region of interest" description="Disordered" evidence="9">
    <location>
        <begin position="293"/>
        <end position="314"/>
    </location>
</feature>
<evidence type="ECO:0000259" key="11">
    <source>
        <dbReference type="Pfam" id="PF13206"/>
    </source>
</evidence>
<evidence type="ECO:0000256" key="4">
    <source>
        <dbReference type="ARBA" id="ARBA00022622"/>
    </source>
</evidence>
<comment type="subcellular location">
    <subcellularLocation>
        <location evidence="2">Cell membrane</location>
        <topology evidence="2">Lipid-anchor</topology>
        <topology evidence="2">GPI-anchor</topology>
    </subcellularLocation>
</comment>